<dbReference type="GO" id="GO:0031177">
    <property type="term" value="F:phosphopantetheine binding"/>
    <property type="evidence" value="ECO:0007669"/>
    <property type="project" value="InterPro"/>
</dbReference>
<feature type="region of interest" description="N-terminal hotdog fold" evidence="5">
    <location>
        <begin position="927"/>
        <end position="1059"/>
    </location>
</feature>
<dbReference type="InterPro" id="IPR036736">
    <property type="entry name" value="ACP-like_sf"/>
</dbReference>
<dbReference type="InterPro" id="IPR042104">
    <property type="entry name" value="PKS_dehydratase_sf"/>
</dbReference>
<evidence type="ECO:0000256" key="5">
    <source>
        <dbReference type="PROSITE-ProRule" id="PRU01363"/>
    </source>
</evidence>
<evidence type="ECO:0000313" key="9">
    <source>
        <dbReference type="EMBL" id="KEQ90223.1"/>
    </source>
</evidence>
<dbReference type="GO" id="GO:0006633">
    <property type="term" value="P:fatty acid biosynthetic process"/>
    <property type="evidence" value="ECO:0007669"/>
    <property type="project" value="TreeGrafter"/>
</dbReference>
<dbReference type="InterPro" id="IPR009081">
    <property type="entry name" value="PP-bd_ACP"/>
</dbReference>
<dbReference type="Pfam" id="PF02801">
    <property type="entry name" value="Ketoacyl-synt_C"/>
    <property type="match status" value="1"/>
</dbReference>
<dbReference type="InterPro" id="IPR050091">
    <property type="entry name" value="PKS_NRPS_Biosynth_Enz"/>
</dbReference>
<evidence type="ECO:0000259" key="6">
    <source>
        <dbReference type="PROSITE" id="PS50075"/>
    </source>
</evidence>
<dbReference type="Gene3D" id="3.10.129.110">
    <property type="entry name" value="Polyketide synthase dehydratase"/>
    <property type="match status" value="1"/>
</dbReference>
<dbReference type="InParanoid" id="A0A074XXC2"/>
<dbReference type="InterPro" id="IPR056501">
    <property type="entry name" value="NAD-bd_HRPKS_sdrA"/>
</dbReference>
<dbReference type="PROSITE" id="PS50075">
    <property type="entry name" value="CARRIER"/>
    <property type="match status" value="1"/>
</dbReference>
<feature type="region of interest" description="C-terminal hotdog fold" evidence="5">
    <location>
        <begin position="1072"/>
        <end position="1227"/>
    </location>
</feature>
<evidence type="ECO:0000256" key="2">
    <source>
        <dbReference type="ARBA" id="ARBA00022553"/>
    </source>
</evidence>
<feature type="domain" description="Ketosynthase family 3 (KS3)" evidence="7">
    <location>
        <begin position="1"/>
        <end position="425"/>
    </location>
</feature>
<dbReference type="Gene3D" id="3.40.50.720">
    <property type="entry name" value="NAD(P)-binding Rossmann-like Domain"/>
    <property type="match status" value="1"/>
</dbReference>
<dbReference type="InterPro" id="IPR049552">
    <property type="entry name" value="PKS_DH_N"/>
</dbReference>
<keyword evidence="4" id="KW-0511">Multifunctional enzyme</keyword>
<keyword evidence="3" id="KW-0808">Transferase</keyword>
<dbReference type="InterPro" id="IPR013968">
    <property type="entry name" value="PKS_KR"/>
</dbReference>
<dbReference type="InterPro" id="IPR016039">
    <property type="entry name" value="Thiolase-like"/>
</dbReference>
<dbReference type="Pfam" id="PF23297">
    <property type="entry name" value="ACP_SdgA_C"/>
    <property type="match status" value="1"/>
</dbReference>
<dbReference type="InterPro" id="IPR049551">
    <property type="entry name" value="PKS_DH_C"/>
</dbReference>
<dbReference type="Pfam" id="PF00109">
    <property type="entry name" value="ketoacyl-synt"/>
    <property type="match status" value="1"/>
</dbReference>
<evidence type="ECO:0000256" key="1">
    <source>
        <dbReference type="ARBA" id="ARBA00022450"/>
    </source>
</evidence>
<dbReference type="HOGENOM" id="CLU_000022_31_0_1"/>
<protein>
    <submittedName>
        <fullName evidence="9">Uncharacterized protein</fullName>
    </submittedName>
</protein>
<dbReference type="InterPro" id="IPR049900">
    <property type="entry name" value="PKS_mFAS_DH"/>
</dbReference>
<feature type="domain" description="Carrier" evidence="6">
    <location>
        <begin position="2264"/>
        <end position="2341"/>
    </location>
</feature>
<dbReference type="RefSeq" id="XP_013338708.1">
    <property type="nucleotide sequence ID" value="XM_013483254.1"/>
</dbReference>
<dbReference type="STRING" id="1043005.A0A074XXC2"/>
<dbReference type="Pfam" id="PF21089">
    <property type="entry name" value="PKS_DH_N"/>
    <property type="match status" value="1"/>
</dbReference>
<dbReference type="InterPro" id="IPR013154">
    <property type="entry name" value="ADH-like_N"/>
</dbReference>
<dbReference type="Pfam" id="PF14765">
    <property type="entry name" value="PS-DH"/>
    <property type="match status" value="1"/>
</dbReference>
<evidence type="ECO:0000313" key="10">
    <source>
        <dbReference type="Proteomes" id="UP000030641"/>
    </source>
</evidence>
<dbReference type="SUPFAM" id="SSF52151">
    <property type="entry name" value="FabD/lysophospholipase-like"/>
    <property type="match status" value="1"/>
</dbReference>
<dbReference type="Pfam" id="PF00698">
    <property type="entry name" value="Acyl_transf_1"/>
    <property type="match status" value="1"/>
</dbReference>
<dbReference type="SMART" id="SM00827">
    <property type="entry name" value="PKS_AT"/>
    <property type="match status" value="1"/>
</dbReference>
<dbReference type="InterPro" id="IPR006162">
    <property type="entry name" value="Ppantetheine_attach_site"/>
</dbReference>
<sequence length="2351" mass="255989">MPIAIIGMSCRLPGGATDPDKLWDLCVAGKSAWSEIPESRFNRDAWYHPDKEHIGTSYVKGGYFLSQDLSTFDAAFFNFTSETATTMDPEVRMQLECTYEALESAGLTMEDVAGSKTAVCAGTCFRDFHDNHMRDPSTLARSFLTGNGMAMISNRVSHFFDLRGPSIAVDTGCSTTLTLLHLACQSLRSGEADMAIVGGSNLLVNPDMFISGTILGLLSAEGKCFAFDSRASGYGRGEGIATLVLKPLDLAVRDGDPIRAVIRETGANQDGKTPTLTSPNREAQEQLMRECYARAGLDPRDTGYVEAHGTGTQAGDTNEANAIGHVLGAGRHHDDPLLVGSVKTNIGHTEATSGLAGIIKAVMAIEKGSIPPNLNFDQPNSKIPFQELGIKIPTSVENWPKSAKLRASVNNFGYGGSNAHVILEHPEYLLSHFKAQALNPRSRSSGASKSLRKATRILRISSKDEGSTKAQFENIQRYASEHLKSSVNKISLLDRLLYTYGQKRSHFPWTYALTVSALEDIIEAQGCKAQRASRAPRIGFVFSGQGAQWFAMGRELIQTYPVFRDALQEADNILCQLGASWSLIGELLQDEHKTRINEVIISLPASVALQLALVCLLRSWGIKPSGVTGHSSGEVAAAFAVGAIDMRSALAIVYTRGSLTTDFQRIVDRKGGMLAVGLSRDECIPYIGTLKTGEVVVACVNSPSSVTISGDLAAIEELEQALIRDKVFCRRLRVDAAYHSHHMFGIADAYRVALSQELRTGREFDSSIIYSSPVTGDRIESKDTISSPEHWVRNMVQPVEFLDCLSNMCQDASGAPTIDILLEIGPAAALQGPIRQILSMEKLQKASITYLPCLRRGQDAVSTMQEMACTLIGSGAPVRLGSINFPHGSNGLQVLTDLDTYPWNHHISHWAESRMSKTLRGRELPVHDLLGTPTLDSNPFSKHWRHIIRPSEIPWVREHKFQSNIIYPGAGYVSMAIEACRQSHGFTAVSSYELHRIEFKSALVVPDSSTGVEVQLCLNPCTEDSLEPGWEHFRIMSIDDSSTWTLHCEGDIIVNPTGPSTNTAAARPDNPTIRTVEPKELYASLQRTGLDHGPIFQNISAIRVGDGVSICDFDIAKTSETMPLRFQQKHVLHPTTLDSVFQAVFTALLGDWKDSMLPRSIKSLRITSGMSAVPETRLSVSSVVIKSSAQGFESDATVVPQGTSPPYPCLLEVKGLYCQALGSISRAITQADETKLCFKGTWKPDVRLLDAEQFVYLVYLMRGGLETSKSLRTLASLLLHKTPRLRVLSIDAGNHLLGNDLLNMFASSDLDQNQITWQLTYTESSLVEPEAGEIFAASGVREFETITWDTCLQTRAAYDLIMIPNGLSNADLACAKAMLKPGGGILMTRDNMLADLEASCQILDLGRADGHTIVFASPDNPLMISKPIEIFLVYTDVAPSLHWLDTLQKELSSRQRVEVSVICQKMDEISGLLGKDVILLENLDRPLLMNPTSDQFESIKTLLIGASSLFWISQGATVGCTNPFAAMHLGLLRTLRCEQPFNRYISLDLDSETTTYSLSDALCVAKVLQTTLTRDSSDETPMDVEYAVREGLVCVQRVEVDTVMNQSMLEGLPKSVPFLETKNPIRLGVERPGLLDSLVFIDDDSISGSFPPDAVQIRPAAFGLNFRDVMVAMGQLDETRMGFECSGYITAVGSEAASRGFQIGDKVYAFLRGYFGNTIRVHHTSVAKIPPGVDLETAASIPLVFITAYHALHNMARLCRGETVLIHSGMGGVGQAAIMLAQNVGAEIFVTVGSEEKRARLMATYSIPEDHILNSRNASFAKDVMDATGGKGIDVILNSLAGPLLAASWDCIAAFGRFIEIGKRDLELNKSLRMAPFVRSASFAALDLITLGELRGDVVADIFTHINILLQTHAIRPVSPISKFAISDAESAYRMMQAGRHMGKILLVPSENEHVQLMSQPAVATLSAEHSYLLIGGLGGIGRSITDWMVSRGAKHLILLSRSADSLDQTTCDWLAALHDRQVEVHTLACDVSDENQLSAVLGQVKDDYPPIRGIVQAAMVLRDVLFENMTLVEYEAAVRPKVQGTWNLHRCVPDDLDFFIILSSISAFGGNATQANYAAAGTFQDALAHHRTATGQPTVSINLGMVKDVGVLAGEEGRRTADRLQRIGLRALDQTEVLRLIEASICQGKHGTDDTQIVTGIPHTWTRQQGVQTREMQATAQFWTRDPRFASLEASPSEAGIQDSNGKMTLTDILGDVSLNEKDAAVALTESLVSKLAAMFAVPESDIDTSVPLSRLGIDSLLAVELRNWISAVVRADCSVFDILQAPSIVVFSEQAVAKSTLRSTQANGS</sequence>
<gene>
    <name evidence="9" type="ORF">AUEXF2481DRAFT_71742</name>
</gene>
<dbReference type="InterPro" id="IPR014043">
    <property type="entry name" value="Acyl_transferase_dom"/>
</dbReference>
<dbReference type="Pfam" id="PF23114">
    <property type="entry name" value="NAD-bd_HRPKS_sdrA"/>
    <property type="match status" value="1"/>
</dbReference>
<dbReference type="SUPFAM" id="SSF50129">
    <property type="entry name" value="GroES-like"/>
    <property type="match status" value="1"/>
</dbReference>
<dbReference type="Pfam" id="PF08240">
    <property type="entry name" value="ADH_N"/>
    <property type="match status" value="1"/>
</dbReference>
<dbReference type="GO" id="GO:0030639">
    <property type="term" value="P:polyketide biosynthetic process"/>
    <property type="evidence" value="ECO:0007669"/>
    <property type="project" value="UniProtKB-ARBA"/>
</dbReference>
<dbReference type="FunFam" id="3.40.50.720:FF:000209">
    <property type="entry name" value="Polyketide synthase Pks12"/>
    <property type="match status" value="1"/>
</dbReference>
<dbReference type="GeneID" id="25371088"/>
<dbReference type="CDD" id="cd05195">
    <property type="entry name" value="enoyl_red"/>
    <property type="match status" value="1"/>
</dbReference>
<dbReference type="SMART" id="SM00826">
    <property type="entry name" value="PKS_DH"/>
    <property type="match status" value="1"/>
</dbReference>
<dbReference type="InterPro" id="IPR016036">
    <property type="entry name" value="Malonyl_transacylase_ACP-bd"/>
</dbReference>
<dbReference type="InterPro" id="IPR011032">
    <property type="entry name" value="GroES-like_sf"/>
</dbReference>
<dbReference type="FunFam" id="3.40.366.10:FF:000002">
    <property type="entry name" value="Probable polyketide synthase 2"/>
    <property type="match status" value="1"/>
</dbReference>
<dbReference type="SUPFAM" id="SSF55048">
    <property type="entry name" value="Probable ACP-binding domain of malonyl-CoA ACP transacylase"/>
    <property type="match status" value="1"/>
</dbReference>
<dbReference type="Pfam" id="PF16197">
    <property type="entry name" value="KAsynt_C_assoc"/>
    <property type="match status" value="1"/>
</dbReference>
<dbReference type="PANTHER" id="PTHR43775">
    <property type="entry name" value="FATTY ACID SYNTHASE"/>
    <property type="match status" value="1"/>
</dbReference>
<dbReference type="SMART" id="SM00822">
    <property type="entry name" value="PKS_KR"/>
    <property type="match status" value="1"/>
</dbReference>
<dbReference type="Gene3D" id="3.90.180.10">
    <property type="entry name" value="Medium-chain alcohol dehydrogenases, catalytic domain"/>
    <property type="match status" value="1"/>
</dbReference>
<feature type="active site" description="Proton donor; for dehydratase activity" evidence="5">
    <location>
        <position position="1138"/>
    </location>
</feature>
<accession>A0A074XXC2</accession>
<dbReference type="GO" id="GO:0016491">
    <property type="term" value="F:oxidoreductase activity"/>
    <property type="evidence" value="ECO:0007669"/>
    <property type="project" value="InterPro"/>
</dbReference>
<dbReference type="Pfam" id="PF08659">
    <property type="entry name" value="KR"/>
    <property type="match status" value="1"/>
</dbReference>
<dbReference type="InterPro" id="IPR020806">
    <property type="entry name" value="PKS_PP-bd"/>
</dbReference>
<evidence type="ECO:0000259" key="8">
    <source>
        <dbReference type="PROSITE" id="PS52019"/>
    </source>
</evidence>
<dbReference type="SUPFAM" id="SSF47336">
    <property type="entry name" value="ACP-like"/>
    <property type="match status" value="1"/>
</dbReference>
<dbReference type="Proteomes" id="UP000030641">
    <property type="component" value="Unassembled WGS sequence"/>
</dbReference>
<dbReference type="Pfam" id="PF13602">
    <property type="entry name" value="ADH_zinc_N_2"/>
    <property type="match status" value="1"/>
</dbReference>
<dbReference type="InterPro" id="IPR016035">
    <property type="entry name" value="Acyl_Trfase/lysoPLipase"/>
</dbReference>
<evidence type="ECO:0000256" key="3">
    <source>
        <dbReference type="ARBA" id="ARBA00022679"/>
    </source>
</evidence>
<feature type="active site" description="Proton acceptor; for dehydratase activity" evidence="5">
    <location>
        <position position="959"/>
    </location>
</feature>
<dbReference type="EMBL" id="KL584797">
    <property type="protein sequence ID" value="KEQ90223.1"/>
    <property type="molecule type" value="Genomic_DNA"/>
</dbReference>
<dbReference type="CDD" id="cd00833">
    <property type="entry name" value="PKS"/>
    <property type="match status" value="1"/>
</dbReference>
<dbReference type="InterPro" id="IPR057326">
    <property type="entry name" value="KR_dom"/>
</dbReference>
<proteinExistence type="predicted"/>
<dbReference type="PANTHER" id="PTHR43775:SF29">
    <property type="entry name" value="ASPERFURANONE POLYKETIDE SYNTHASE AFOG-RELATED"/>
    <property type="match status" value="1"/>
</dbReference>
<keyword evidence="2" id="KW-0597">Phosphoprotein</keyword>
<dbReference type="InterPro" id="IPR036291">
    <property type="entry name" value="NAD(P)-bd_dom_sf"/>
</dbReference>
<dbReference type="Gene3D" id="3.40.366.10">
    <property type="entry name" value="Malonyl-Coenzyme A Acyl Carrier Protein, domain 2"/>
    <property type="match status" value="1"/>
</dbReference>
<dbReference type="SMART" id="SM00823">
    <property type="entry name" value="PKS_PP"/>
    <property type="match status" value="1"/>
</dbReference>
<dbReference type="SMART" id="SM00825">
    <property type="entry name" value="PKS_KS"/>
    <property type="match status" value="1"/>
</dbReference>
<dbReference type="Gene3D" id="1.10.1200.10">
    <property type="entry name" value="ACP-like"/>
    <property type="match status" value="1"/>
</dbReference>
<reference evidence="9 10" key="1">
    <citation type="journal article" date="2014" name="BMC Genomics">
        <title>Genome sequencing of four Aureobasidium pullulans varieties: biotechnological potential, stress tolerance, and description of new species.</title>
        <authorList>
            <person name="Gostin Ar C."/>
            <person name="Ohm R.A."/>
            <person name="Kogej T."/>
            <person name="Sonjak S."/>
            <person name="Turk M."/>
            <person name="Zajc J."/>
            <person name="Zalar P."/>
            <person name="Grube M."/>
            <person name="Sun H."/>
            <person name="Han J."/>
            <person name="Sharma A."/>
            <person name="Chiniquy J."/>
            <person name="Ngan C.Y."/>
            <person name="Lipzen A."/>
            <person name="Barry K."/>
            <person name="Grigoriev I.V."/>
            <person name="Gunde-Cimerman N."/>
        </authorList>
    </citation>
    <scope>NUCLEOTIDE SEQUENCE [LARGE SCALE GENOMIC DNA]</scope>
    <source>
        <strain evidence="9 10">EXF-2481</strain>
    </source>
</reference>
<dbReference type="InterPro" id="IPR014030">
    <property type="entry name" value="Ketoacyl_synth_N"/>
</dbReference>
<keyword evidence="1" id="KW-0596">Phosphopantetheine</keyword>
<dbReference type="InterPro" id="IPR014031">
    <property type="entry name" value="Ketoacyl_synth_C"/>
</dbReference>
<evidence type="ECO:0000256" key="4">
    <source>
        <dbReference type="ARBA" id="ARBA00023268"/>
    </source>
</evidence>
<dbReference type="SMART" id="SM00829">
    <property type="entry name" value="PKS_ER"/>
    <property type="match status" value="1"/>
</dbReference>
<feature type="domain" description="PKS/mFAS DH" evidence="8">
    <location>
        <begin position="927"/>
        <end position="1227"/>
    </location>
</feature>
<dbReference type="GO" id="GO:1901336">
    <property type="term" value="P:lactone biosynthetic process"/>
    <property type="evidence" value="ECO:0007669"/>
    <property type="project" value="UniProtKB-ARBA"/>
</dbReference>
<dbReference type="SUPFAM" id="SSF51735">
    <property type="entry name" value="NAD(P)-binding Rossmann-fold domains"/>
    <property type="match status" value="2"/>
</dbReference>
<dbReference type="PROSITE" id="PS52004">
    <property type="entry name" value="KS3_2"/>
    <property type="match status" value="1"/>
</dbReference>
<dbReference type="PROSITE" id="PS52019">
    <property type="entry name" value="PKS_MFAS_DH"/>
    <property type="match status" value="1"/>
</dbReference>
<dbReference type="InterPro" id="IPR020843">
    <property type="entry name" value="ER"/>
</dbReference>
<name>A0A074XXC2_AURSE</name>
<evidence type="ECO:0000259" key="7">
    <source>
        <dbReference type="PROSITE" id="PS52004"/>
    </source>
</evidence>
<keyword evidence="10" id="KW-1185">Reference proteome</keyword>
<dbReference type="Gene3D" id="3.40.47.10">
    <property type="match status" value="1"/>
</dbReference>
<dbReference type="InterPro" id="IPR001227">
    <property type="entry name" value="Ac_transferase_dom_sf"/>
</dbReference>
<organism evidence="9 10">
    <name type="scientific">Aureobasidium subglaciale (strain EXF-2481)</name>
    <name type="common">Aureobasidium pullulans var. subglaciale</name>
    <dbReference type="NCBI Taxonomy" id="1043005"/>
    <lineage>
        <taxon>Eukaryota</taxon>
        <taxon>Fungi</taxon>
        <taxon>Dikarya</taxon>
        <taxon>Ascomycota</taxon>
        <taxon>Pezizomycotina</taxon>
        <taxon>Dothideomycetes</taxon>
        <taxon>Dothideomycetidae</taxon>
        <taxon>Dothideales</taxon>
        <taxon>Saccotheciaceae</taxon>
        <taxon>Aureobasidium</taxon>
    </lineage>
</organism>
<dbReference type="OMA" id="FAGAMFH"/>
<dbReference type="PROSITE" id="PS00012">
    <property type="entry name" value="PHOSPHOPANTETHEINE"/>
    <property type="match status" value="1"/>
</dbReference>
<dbReference type="GO" id="GO:0004312">
    <property type="term" value="F:fatty acid synthase activity"/>
    <property type="evidence" value="ECO:0007669"/>
    <property type="project" value="TreeGrafter"/>
</dbReference>
<dbReference type="OrthoDB" id="329835at2759"/>
<dbReference type="SUPFAM" id="SSF53901">
    <property type="entry name" value="Thiolase-like"/>
    <property type="match status" value="1"/>
</dbReference>
<dbReference type="InterPro" id="IPR020807">
    <property type="entry name" value="PKS_DH"/>
</dbReference>
<dbReference type="InterPro" id="IPR020841">
    <property type="entry name" value="PKS_Beta-ketoAc_synthase_dom"/>
</dbReference>
<dbReference type="InterPro" id="IPR032821">
    <property type="entry name" value="PKS_assoc"/>
</dbReference>